<dbReference type="InterPro" id="IPR007410">
    <property type="entry name" value="LpqE-like"/>
</dbReference>
<reference evidence="3 4" key="1">
    <citation type="submission" date="2023-03" db="EMBL/GenBank/DDBJ databases">
        <title>Draft genome sequence of Streptomyces sp. RB6PN23 isolated from peat swamp forest in Thailand.</title>
        <authorList>
            <person name="Klaysubun C."/>
            <person name="Duangmal K."/>
        </authorList>
    </citation>
    <scope>NUCLEOTIDE SEQUENCE [LARGE SCALE GENOMIC DNA]</scope>
    <source>
        <strain evidence="3 4">RB6PN23</strain>
    </source>
</reference>
<dbReference type="RefSeq" id="WP_276095830.1">
    <property type="nucleotide sequence ID" value="NZ_JARJBC010000020.1"/>
</dbReference>
<dbReference type="InterPro" id="IPR036182">
    <property type="entry name" value="PCuAC_sf"/>
</dbReference>
<keyword evidence="2" id="KW-0732">Signal</keyword>
<dbReference type="Gene3D" id="2.60.40.1890">
    <property type="entry name" value="PCu(A)C copper chaperone"/>
    <property type="match status" value="1"/>
</dbReference>
<keyword evidence="4" id="KW-1185">Reference proteome</keyword>
<evidence type="ECO:0008006" key="5">
    <source>
        <dbReference type="Google" id="ProtNLM"/>
    </source>
</evidence>
<evidence type="ECO:0000313" key="4">
    <source>
        <dbReference type="Proteomes" id="UP001216579"/>
    </source>
</evidence>
<feature type="chain" id="PRO_5047060557" description="DUF461 domain-containing protein" evidence="2">
    <location>
        <begin position="23"/>
        <end position="247"/>
    </location>
</feature>
<protein>
    <recommendedName>
        <fullName evidence="5">DUF461 domain-containing protein</fullName>
    </recommendedName>
</protein>
<evidence type="ECO:0000313" key="3">
    <source>
        <dbReference type="EMBL" id="MDF3292807.1"/>
    </source>
</evidence>
<organism evidence="3 4">
    <name type="scientific">Streptomyces silvisoli</name>
    <dbReference type="NCBI Taxonomy" id="3034235"/>
    <lineage>
        <taxon>Bacteria</taxon>
        <taxon>Bacillati</taxon>
        <taxon>Actinomycetota</taxon>
        <taxon>Actinomycetes</taxon>
        <taxon>Kitasatosporales</taxon>
        <taxon>Streptomycetaceae</taxon>
        <taxon>Streptomyces</taxon>
    </lineage>
</organism>
<proteinExistence type="predicted"/>
<dbReference type="PROSITE" id="PS51257">
    <property type="entry name" value="PROKAR_LIPOPROTEIN"/>
    <property type="match status" value="1"/>
</dbReference>
<dbReference type="Proteomes" id="UP001216579">
    <property type="component" value="Unassembled WGS sequence"/>
</dbReference>
<evidence type="ECO:0000256" key="1">
    <source>
        <dbReference type="SAM" id="MobiDB-lite"/>
    </source>
</evidence>
<dbReference type="Pfam" id="PF04314">
    <property type="entry name" value="PCuAC"/>
    <property type="match status" value="1"/>
</dbReference>
<gene>
    <name evidence="3" type="ORF">P3G67_27010</name>
</gene>
<dbReference type="SUPFAM" id="SSF110087">
    <property type="entry name" value="DR1885-like metal-binding protein"/>
    <property type="match status" value="1"/>
</dbReference>
<accession>A0ABT5ZSK1</accession>
<comment type="caution">
    <text evidence="3">The sequence shown here is derived from an EMBL/GenBank/DDBJ whole genome shotgun (WGS) entry which is preliminary data.</text>
</comment>
<dbReference type="EMBL" id="JARJBC010000020">
    <property type="protein sequence ID" value="MDF3292807.1"/>
    <property type="molecule type" value="Genomic_DNA"/>
</dbReference>
<feature type="region of interest" description="Disordered" evidence="1">
    <location>
        <begin position="163"/>
        <end position="247"/>
    </location>
</feature>
<evidence type="ECO:0000256" key="2">
    <source>
        <dbReference type="SAM" id="SignalP"/>
    </source>
</evidence>
<sequence length="247" mass="24339">MSRSLRRGAVAAVLALSLAPFAAACGAGSDSQTLEVKPDSVATSVGNIKIQNAYIITEPNGTGPATVTARVFNNGSSPEQLTGITVEGAAQQVKLTGADGKTGPINIPANGSVTLGGSGNPTAMLSSSQGITPGNFQSTVFNFSSTGQVSLAPQVTPATHYFQPFGPGVEATPSTPASGAPSAHPSGSASTKPGASGKPGTPGESGAPSASAYRPPWLTARTCSRGRGPSPGSAARRGPARSWPAAA</sequence>
<feature type="signal peptide" evidence="2">
    <location>
        <begin position="1"/>
        <end position="22"/>
    </location>
</feature>
<name>A0ABT5ZSK1_9ACTN</name>
<feature type="compositionally biased region" description="Low complexity" evidence="1">
    <location>
        <begin position="171"/>
        <end position="191"/>
    </location>
</feature>